<reference evidence="1 2" key="4">
    <citation type="journal article" date="2005" name="J. Mol. Biol.">
        <title>Genome comparison of Pseudomonas aeruginosa large phages.</title>
        <authorList>
            <person name="Hertveldt K."/>
            <person name="Lavigne R."/>
            <person name="Pleteneva E."/>
            <person name="Sernova N."/>
            <person name="Kurochkina L."/>
            <person name="Korchevskii R."/>
            <person name="Robben J."/>
            <person name="Mesyanzhinov V."/>
            <person name="Krylov V.N."/>
            <person name="Volckaert G."/>
        </authorList>
    </citation>
    <scope>NUCLEOTIDE SEQUENCE</scope>
</reference>
<evidence type="ECO:0000313" key="2">
    <source>
        <dbReference type="Proteomes" id="UP000001239"/>
    </source>
</evidence>
<proteinExistence type="predicted"/>
<reference evidence="1 2" key="1">
    <citation type="journal article" date="2002" name="Genetika">
        <title>Phenogenetic characterization of a group of giant Phi KZ-like bacteriophages of Pseudomonas aeruginosa].</title>
        <authorList>
            <person name="Burkal'tseva M.V."/>
            <person name="Krylov V.N."/>
            <person name="Pleteneva E.A."/>
            <person name="Shaburova O.V."/>
            <person name="Krylov S.V."/>
            <person name="Volckaert G."/>
            <person name="Sykilinda N.N."/>
            <person name="Kurochkina L.P."/>
            <person name="Mesyanzhinov V.V."/>
        </authorList>
    </citation>
    <scope>NUCLEOTIDE SEQUENCE [LARGE SCALE GENOMIC DNA]</scope>
</reference>
<reference evidence="1 2" key="3">
    <citation type="journal article" date="2004" name="Bioinformatics">
        <title>PHIRE, a deterministic approach to reveal regulatory elements in bacteriophage genomes.</title>
        <authorList>
            <person name="Lavigne R."/>
            <person name="Sun W.D."/>
            <person name="Volckaert G."/>
        </authorList>
    </citation>
    <scope>NUCLEOTIDE SEQUENCE [LARGE SCALE GENOMIC DNA]</scope>
</reference>
<dbReference type="Proteomes" id="UP000001239">
    <property type="component" value="Segment"/>
</dbReference>
<sequence length="89" mass="10340">MILPNGEFNPKWRTWYGNQYGLKPKEVSYHQVERVKKMPEPDLVTRSGKLNPVWITWYRVINKVTTPTARNAGKAILALRAKQTKEETA</sequence>
<dbReference type="EMBL" id="AJ697969">
    <property type="protein sequence ID" value="CAG27227.1"/>
    <property type="molecule type" value="Genomic_DNA"/>
</dbReference>
<dbReference type="KEGG" id="vg:5176700"/>
<evidence type="ECO:0000313" key="1">
    <source>
        <dbReference type="EMBL" id="CAG27227.1"/>
    </source>
</evidence>
<reference evidence="1 2" key="2">
    <citation type="journal article" date="2003" name="Res. Microbiol.">
        <title>Myoviridae bacteriophages of Pseudomonas aeruginosa: a long and complex evolutionary pathway.</title>
        <authorList>
            <person name="Krylov V.N."/>
            <person name="Pleteneva E.A."/>
            <person name="Bourkalsteva M.V."/>
            <person name="Shaburova O.V."/>
            <person name="Volckaert G."/>
            <person name="Sykilinda N.N."/>
            <person name="Kurochkina L.P."/>
            <person name="Mesyanzhinov V.V."/>
        </authorList>
    </citation>
    <scope>NUCLEOTIDE SEQUENCE [LARGE SCALE GENOMIC DNA]</scope>
</reference>
<keyword evidence="2" id="KW-1185">Reference proteome</keyword>
<organism evidence="1 2">
    <name type="scientific">Pseudomonas phage EL</name>
    <dbReference type="NCBI Taxonomy" id="273133"/>
    <lineage>
        <taxon>Viruses</taxon>
        <taxon>Duplodnaviria</taxon>
        <taxon>Heunggongvirae</taxon>
        <taxon>Uroviricota</taxon>
        <taxon>Caudoviricetes</taxon>
        <taxon>Chimalliviridae</taxon>
        <taxon>Elvirus</taxon>
        <taxon>Elvirus EL</taxon>
    </lineage>
</organism>
<dbReference type="GeneID" id="5176700"/>
<protein>
    <submittedName>
        <fullName evidence="1">Uncharacterized protein</fullName>
    </submittedName>
</protein>
<name>Q2Z0U8_9CAUD</name>
<dbReference type="RefSeq" id="YP_418166.1">
    <property type="nucleotide sequence ID" value="NC_007623.1"/>
</dbReference>
<accession>Q2Z0U8</accession>